<name>A0ABV5KAT9_9ACTN</name>
<comment type="caution">
    <text evidence="2">The sequence shown here is derived from an EMBL/GenBank/DDBJ whole genome shotgun (WGS) entry which is preliminary data.</text>
</comment>
<sequence>MGVSLSPVLPSDVADVQAVIESDAAYAERVTGLPPGPADAQSLLMMRPPDVPEEHKVVLGIRREAELVGLVDLVRGYPEAEVAYVGLLLVRGDLQGQGIGRSAHEALLAWVRGWPEVRRVRLAVVATNTAVEAWWESLGYQPAGPPVPYSYNTLVTTAQRFERQL</sequence>
<dbReference type="RefSeq" id="WP_140011456.1">
    <property type="nucleotide sequence ID" value="NZ_JBHMDG010000009.1"/>
</dbReference>
<protein>
    <submittedName>
        <fullName evidence="2">GNAT family N-acetyltransferase</fullName>
        <ecNumber evidence="2">2.3.-.-</ecNumber>
    </submittedName>
</protein>
<reference evidence="2 3" key="1">
    <citation type="submission" date="2024-09" db="EMBL/GenBank/DDBJ databases">
        <authorList>
            <person name="Sun Q."/>
            <person name="Mori K."/>
        </authorList>
    </citation>
    <scope>NUCLEOTIDE SEQUENCE [LARGE SCALE GENOMIC DNA]</scope>
    <source>
        <strain evidence="2 3">JCM 9626</strain>
    </source>
</reference>
<gene>
    <name evidence="2" type="ORF">ACFFRI_07835</name>
</gene>
<feature type="domain" description="N-acetyltransferase" evidence="1">
    <location>
        <begin position="3"/>
        <end position="165"/>
    </location>
</feature>
<keyword evidence="2" id="KW-0808">Transferase</keyword>
<dbReference type="PANTHER" id="PTHR43415:SF3">
    <property type="entry name" value="GNAT-FAMILY ACETYLTRANSFERASE"/>
    <property type="match status" value="1"/>
</dbReference>
<proteinExistence type="predicted"/>
<evidence type="ECO:0000313" key="2">
    <source>
        <dbReference type="EMBL" id="MFB9312950.1"/>
    </source>
</evidence>
<evidence type="ECO:0000313" key="3">
    <source>
        <dbReference type="Proteomes" id="UP001589750"/>
    </source>
</evidence>
<accession>A0ABV5KAT9</accession>
<dbReference type="EC" id="2.3.-.-" evidence="2"/>
<dbReference type="PANTHER" id="PTHR43415">
    <property type="entry name" value="SPERMIDINE N(1)-ACETYLTRANSFERASE"/>
    <property type="match status" value="1"/>
</dbReference>
<keyword evidence="2" id="KW-0012">Acyltransferase</keyword>
<organism evidence="2 3">
    <name type="scientific">Nocardioides plantarum</name>
    <dbReference type="NCBI Taxonomy" id="29299"/>
    <lineage>
        <taxon>Bacteria</taxon>
        <taxon>Bacillati</taxon>
        <taxon>Actinomycetota</taxon>
        <taxon>Actinomycetes</taxon>
        <taxon>Propionibacteriales</taxon>
        <taxon>Nocardioidaceae</taxon>
        <taxon>Nocardioides</taxon>
    </lineage>
</organism>
<dbReference type="InterPro" id="IPR000182">
    <property type="entry name" value="GNAT_dom"/>
</dbReference>
<dbReference type="Gene3D" id="3.40.630.30">
    <property type="match status" value="1"/>
</dbReference>
<keyword evidence="3" id="KW-1185">Reference proteome</keyword>
<dbReference type="CDD" id="cd04301">
    <property type="entry name" value="NAT_SF"/>
    <property type="match status" value="1"/>
</dbReference>
<dbReference type="Proteomes" id="UP001589750">
    <property type="component" value="Unassembled WGS sequence"/>
</dbReference>
<dbReference type="InterPro" id="IPR016181">
    <property type="entry name" value="Acyl_CoA_acyltransferase"/>
</dbReference>
<dbReference type="EMBL" id="JBHMDG010000009">
    <property type="protein sequence ID" value="MFB9312950.1"/>
    <property type="molecule type" value="Genomic_DNA"/>
</dbReference>
<dbReference type="Pfam" id="PF00583">
    <property type="entry name" value="Acetyltransf_1"/>
    <property type="match status" value="1"/>
</dbReference>
<evidence type="ECO:0000259" key="1">
    <source>
        <dbReference type="PROSITE" id="PS51186"/>
    </source>
</evidence>
<dbReference type="PROSITE" id="PS51186">
    <property type="entry name" value="GNAT"/>
    <property type="match status" value="1"/>
</dbReference>
<dbReference type="GO" id="GO:0016746">
    <property type="term" value="F:acyltransferase activity"/>
    <property type="evidence" value="ECO:0007669"/>
    <property type="project" value="UniProtKB-KW"/>
</dbReference>
<dbReference type="SUPFAM" id="SSF55729">
    <property type="entry name" value="Acyl-CoA N-acyltransferases (Nat)"/>
    <property type="match status" value="1"/>
</dbReference>